<name>A0A1J5TS87_9ZZZZ</name>
<dbReference type="Pfam" id="PF04892">
    <property type="entry name" value="VanZ"/>
    <property type="match status" value="1"/>
</dbReference>
<feature type="transmembrane region" description="Helical" evidence="1">
    <location>
        <begin position="55"/>
        <end position="76"/>
    </location>
</feature>
<dbReference type="NCBIfam" id="NF037970">
    <property type="entry name" value="vanZ_1"/>
    <property type="match status" value="1"/>
</dbReference>
<keyword evidence="1" id="KW-0472">Membrane</keyword>
<reference evidence="3" key="1">
    <citation type="submission" date="2016-10" db="EMBL/GenBank/DDBJ databases">
        <title>Sequence of Gallionella enrichment culture.</title>
        <authorList>
            <person name="Poehlein A."/>
            <person name="Muehling M."/>
            <person name="Daniel R."/>
        </authorList>
    </citation>
    <scope>NUCLEOTIDE SEQUENCE</scope>
</reference>
<keyword evidence="1" id="KW-0812">Transmembrane</keyword>
<feature type="transmembrane region" description="Helical" evidence="1">
    <location>
        <begin position="260"/>
        <end position="282"/>
    </location>
</feature>
<gene>
    <name evidence="3" type="ORF">GALL_00920</name>
</gene>
<comment type="caution">
    <text evidence="3">The sequence shown here is derived from an EMBL/GenBank/DDBJ whole genome shotgun (WGS) entry which is preliminary data.</text>
</comment>
<feature type="transmembrane region" description="Helical" evidence="1">
    <location>
        <begin position="232"/>
        <end position="254"/>
    </location>
</feature>
<feature type="transmembrane region" description="Helical" evidence="1">
    <location>
        <begin position="289"/>
        <end position="308"/>
    </location>
</feature>
<dbReference type="EMBL" id="MLJW01000001">
    <property type="protein sequence ID" value="OIR19213.1"/>
    <property type="molecule type" value="Genomic_DNA"/>
</dbReference>
<evidence type="ECO:0000313" key="3">
    <source>
        <dbReference type="EMBL" id="OIR19213.1"/>
    </source>
</evidence>
<sequence>MSASLHAKPRSLLRRYLAAGYAVFIVYASLSPFVGWQEQGLEFWAVLVSPLGLTYSTFDALSNLLAYFPFGLLLALTYRAHFGRKPSVLWATLTALALSVAMEYLQMYLPMRTSSNADILANGIGALGGALLAVSVVQRAWFVRVTQWRIGLFRQGPGVDFGLALATLWMFAQINPSLPMLGNVFITEPAYRMFAAVPEDPFNLWESLAVALNLLMLGALLLTLLRERRHVVVGLALVLGVVALAKFIAAALLLKSWALLLWLNGEAMLGIVVGVLLITGAAWLPRSRLVWAAALGALSYVVLANWVLDSGTPSAAMRLYQWRYGHLRNYNGLSHTVSLVFPLLLAGYLWWARTSYQHKDGK</sequence>
<feature type="transmembrane region" description="Helical" evidence="1">
    <location>
        <begin position="119"/>
        <end position="142"/>
    </location>
</feature>
<evidence type="ECO:0000259" key="2">
    <source>
        <dbReference type="Pfam" id="PF04892"/>
    </source>
</evidence>
<feature type="domain" description="VanZ-like" evidence="2">
    <location>
        <begin position="28"/>
        <end position="134"/>
    </location>
</feature>
<dbReference type="InterPro" id="IPR006976">
    <property type="entry name" value="VanZ-like"/>
</dbReference>
<feature type="transmembrane region" description="Helical" evidence="1">
    <location>
        <begin position="12"/>
        <end position="35"/>
    </location>
</feature>
<keyword evidence="1" id="KW-1133">Transmembrane helix</keyword>
<evidence type="ECO:0000256" key="1">
    <source>
        <dbReference type="SAM" id="Phobius"/>
    </source>
</evidence>
<accession>A0A1J5TS87</accession>
<feature type="transmembrane region" description="Helical" evidence="1">
    <location>
        <begin position="332"/>
        <end position="352"/>
    </location>
</feature>
<protein>
    <submittedName>
        <fullName evidence="3">VanZ like family protein</fullName>
    </submittedName>
</protein>
<feature type="transmembrane region" description="Helical" evidence="1">
    <location>
        <begin position="88"/>
        <end position="107"/>
    </location>
</feature>
<feature type="transmembrane region" description="Helical" evidence="1">
    <location>
        <begin position="202"/>
        <end position="225"/>
    </location>
</feature>
<proteinExistence type="predicted"/>
<organism evidence="3">
    <name type="scientific">mine drainage metagenome</name>
    <dbReference type="NCBI Taxonomy" id="410659"/>
    <lineage>
        <taxon>unclassified sequences</taxon>
        <taxon>metagenomes</taxon>
        <taxon>ecological metagenomes</taxon>
    </lineage>
</organism>
<dbReference type="AlphaFoldDB" id="A0A1J5TS87"/>